<dbReference type="eggNOG" id="COG3842">
    <property type="taxonomic scope" value="Bacteria"/>
</dbReference>
<evidence type="ECO:0000259" key="9">
    <source>
        <dbReference type="PROSITE" id="PS50893"/>
    </source>
</evidence>
<dbReference type="STRING" id="1384056.N787_01030"/>
<comment type="function">
    <text evidence="8">Part of the ABC transporter complex PotABCD involved in spermidine/putrescine import. Responsible for energy coupling to the transport system.</text>
</comment>
<keyword evidence="7 8" id="KW-0472">Membrane</keyword>
<comment type="subunit">
    <text evidence="8">The complex is composed of two ATP-binding proteins (PotA), two transmembrane proteins (PotB and PotC) and a solute-binding protein (PotD).</text>
</comment>
<comment type="caution">
    <text evidence="10">The sequence shown here is derived from an EMBL/GenBank/DDBJ whole genome shotgun (WGS) entry which is preliminary data.</text>
</comment>
<dbReference type="InterPro" id="IPR003593">
    <property type="entry name" value="AAA+_ATPase"/>
</dbReference>
<proteinExistence type="inferred from homology"/>
<dbReference type="GO" id="GO:0005524">
    <property type="term" value="F:ATP binding"/>
    <property type="evidence" value="ECO:0007669"/>
    <property type="project" value="UniProtKB-KW"/>
</dbReference>
<dbReference type="Proteomes" id="UP000029393">
    <property type="component" value="Unassembled WGS sequence"/>
</dbReference>
<dbReference type="AlphaFoldDB" id="A0A091B7V3"/>
<dbReference type="SUPFAM" id="SSF52540">
    <property type="entry name" value="P-loop containing nucleoside triphosphate hydrolases"/>
    <property type="match status" value="1"/>
</dbReference>
<keyword evidence="4 8" id="KW-0547">Nucleotide-binding</keyword>
<evidence type="ECO:0000256" key="2">
    <source>
        <dbReference type="ARBA" id="ARBA00022475"/>
    </source>
</evidence>
<dbReference type="Pfam" id="PF00005">
    <property type="entry name" value="ABC_tran"/>
    <property type="match status" value="1"/>
</dbReference>
<dbReference type="Pfam" id="PF08402">
    <property type="entry name" value="TOBE_2"/>
    <property type="match status" value="1"/>
</dbReference>
<sequence>MAAVPNGGSPGAPRLEKLGADDYLRIETVRKEFDGFVAVDDVSLTIRQGEIFALLGASGCGKSTLLRVLAGFEKPTKGRVVLDGQDITELPPYERPINMMFQSYALFPHMTVEQNIAFGLKQDGMPKANIARRVQEMLALVQMEKFARRKPHQLSGGQQQRVALARSLAKSPKLLLLDEPMGALDKKLRSQMQLELVNIVERLGVTCVMVTHDQEEAMTMAHRIAIMDAGWIRQLGTPDEIYEQPSCRFTAEFIGSVNLIEGKIKDDEKDFITIASPALDCLAYVGHGVTGFEGQDVALALRPEKIQVSAEEPAQPHNKVRGIIEEIAYFGSHSVFHVRLPGGTKILANMINSQRWASEKFTWNDAVWLSWDDQAGVVLTS</sequence>
<name>A0A091B7V3_9GAMM</name>
<evidence type="ECO:0000256" key="1">
    <source>
        <dbReference type="ARBA" id="ARBA00022448"/>
    </source>
</evidence>
<dbReference type="Gene3D" id="2.40.50.100">
    <property type="match status" value="1"/>
</dbReference>
<dbReference type="InterPro" id="IPR027417">
    <property type="entry name" value="P-loop_NTPase"/>
</dbReference>
<keyword evidence="2 8" id="KW-1003">Cell membrane</keyword>
<dbReference type="GO" id="GO:0043190">
    <property type="term" value="C:ATP-binding cassette (ABC) transporter complex"/>
    <property type="evidence" value="ECO:0007669"/>
    <property type="project" value="InterPro"/>
</dbReference>
<dbReference type="InterPro" id="IPR050093">
    <property type="entry name" value="ABC_SmlMolc_Importer"/>
</dbReference>
<dbReference type="PANTHER" id="PTHR42781">
    <property type="entry name" value="SPERMIDINE/PUTRESCINE IMPORT ATP-BINDING PROTEIN POTA"/>
    <property type="match status" value="1"/>
</dbReference>
<comment type="similarity">
    <text evidence="8">Belongs to the ABC transporter superfamily. Spermidine/putrescine importer (TC 3.A.1.11.1) family.</text>
</comment>
<dbReference type="EC" id="7.6.2.11" evidence="8"/>
<dbReference type="FunFam" id="3.40.50.300:FF:000133">
    <property type="entry name" value="Spermidine/putrescine import ATP-binding protein PotA"/>
    <property type="match status" value="1"/>
</dbReference>
<organism evidence="10 11">
    <name type="scientific">Arenimonas metalli CF5-1</name>
    <dbReference type="NCBI Taxonomy" id="1384056"/>
    <lineage>
        <taxon>Bacteria</taxon>
        <taxon>Pseudomonadati</taxon>
        <taxon>Pseudomonadota</taxon>
        <taxon>Gammaproteobacteria</taxon>
        <taxon>Lysobacterales</taxon>
        <taxon>Lysobacteraceae</taxon>
        <taxon>Arenimonas</taxon>
    </lineage>
</organism>
<dbReference type="GO" id="GO:0015417">
    <property type="term" value="F:ABC-type polyamine transporter activity"/>
    <property type="evidence" value="ECO:0007669"/>
    <property type="project" value="UniProtKB-EC"/>
</dbReference>
<comment type="catalytic activity">
    <reaction evidence="8">
        <text>ATP + H2O + polyamine-[polyamine-binding protein]Side 1 = ADP + phosphate + polyamineSide 2 + [polyamine-binding protein]Side 1.</text>
        <dbReference type="EC" id="7.6.2.11"/>
    </reaction>
</comment>
<dbReference type="OrthoDB" id="9802264at2"/>
<evidence type="ECO:0000256" key="7">
    <source>
        <dbReference type="ARBA" id="ARBA00023136"/>
    </source>
</evidence>
<keyword evidence="3" id="KW-0997">Cell inner membrane</keyword>
<dbReference type="GO" id="GO:0015847">
    <property type="term" value="P:putrescine transport"/>
    <property type="evidence" value="ECO:0007669"/>
    <property type="project" value="UniProtKB-ARBA"/>
</dbReference>
<dbReference type="EMBL" id="AVCK01000012">
    <property type="protein sequence ID" value="KFN46909.1"/>
    <property type="molecule type" value="Genomic_DNA"/>
</dbReference>
<dbReference type="RefSeq" id="WP_052575116.1">
    <property type="nucleotide sequence ID" value="NZ_AVCK01000012.1"/>
</dbReference>
<keyword evidence="1 8" id="KW-0813">Transport</keyword>
<dbReference type="GO" id="GO:0016887">
    <property type="term" value="F:ATP hydrolysis activity"/>
    <property type="evidence" value="ECO:0007669"/>
    <property type="project" value="InterPro"/>
</dbReference>
<evidence type="ECO:0000313" key="11">
    <source>
        <dbReference type="Proteomes" id="UP000029393"/>
    </source>
</evidence>
<dbReference type="InterPro" id="IPR003439">
    <property type="entry name" value="ABC_transporter-like_ATP-bd"/>
</dbReference>
<evidence type="ECO:0000313" key="10">
    <source>
        <dbReference type="EMBL" id="KFN46909.1"/>
    </source>
</evidence>
<dbReference type="PATRIC" id="fig|1384056.3.peg.836"/>
<dbReference type="SMART" id="SM00382">
    <property type="entry name" value="AAA"/>
    <property type="match status" value="1"/>
</dbReference>
<feature type="domain" description="ABC transporter" evidence="9">
    <location>
        <begin position="24"/>
        <end position="254"/>
    </location>
</feature>
<evidence type="ECO:0000256" key="3">
    <source>
        <dbReference type="ARBA" id="ARBA00022519"/>
    </source>
</evidence>
<protein>
    <recommendedName>
        <fullName evidence="8">Spermidine/putrescine import ATP-binding protein PotA</fullName>
        <ecNumber evidence="8">7.6.2.11</ecNumber>
    </recommendedName>
</protein>
<dbReference type="PANTHER" id="PTHR42781:SF5">
    <property type="entry name" value="PUTRESCINE TRANSPORT ATP-BINDING PROTEIN POTG"/>
    <property type="match status" value="1"/>
</dbReference>
<reference evidence="10 11" key="1">
    <citation type="submission" date="2013-09" db="EMBL/GenBank/DDBJ databases">
        <title>Genome sequencing of Arenimonas metalli.</title>
        <authorList>
            <person name="Chen F."/>
            <person name="Wang G."/>
        </authorList>
    </citation>
    <scope>NUCLEOTIDE SEQUENCE [LARGE SCALE GENOMIC DNA]</scope>
    <source>
        <strain evidence="10 11">CF5-1</strain>
    </source>
</reference>
<dbReference type="NCBIfam" id="TIGR01187">
    <property type="entry name" value="potA"/>
    <property type="match status" value="1"/>
</dbReference>
<gene>
    <name evidence="8" type="primary">potA</name>
    <name evidence="10" type="ORF">N787_01030</name>
</gene>
<dbReference type="InterPro" id="IPR008995">
    <property type="entry name" value="Mo/tungstate-bd_C_term_dom"/>
</dbReference>
<keyword evidence="5 8" id="KW-0067">ATP-binding</keyword>
<evidence type="ECO:0000256" key="8">
    <source>
        <dbReference type="RuleBase" id="RU364083"/>
    </source>
</evidence>
<evidence type="ECO:0000256" key="5">
    <source>
        <dbReference type="ARBA" id="ARBA00022840"/>
    </source>
</evidence>
<dbReference type="Gene3D" id="3.40.50.300">
    <property type="entry name" value="P-loop containing nucleotide triphosphate hydrolases"/>
    <property type="match status" value="1"/>
</dbReference>
<accession>A0A091B7V3</accession>
<keyword evidence="11" id="KW-1185">Reference proteome</keyword>
<evidence type="ECO:0000256" key="6">
    <source>
        <dbReference type="ARBA" id="ARBA00022967"/>
    </source>
</evidence>
<dbReference type="PROSITE" id="PS50893">
    <property type="entry name" value="ABC_TRANSPORTER_2"/>
    <property type="match status" value="1"/>
</dbReference>
<dbReference type="PROSITE" id="PS00211">
    <property type="entry name" value="ABC_TRANSPORTER_1"/>
    <property type="match status" value="1"/>
</dbReference>
<keyword evidence="6 8" id="KW-1278">Translocase</keyword>
<dbReference type="InterPro" id="IPR013611">
    <property type="entry name" value="Transp-assoc_OB_typ2"/>
</dbReference>
<evidence type="ECO:0000256" key="4">
    <source>
        <dbReference type="ARBA" id="ARBA00022741"/>
    </source>
</evidence>
<dbReference type="InterPro" id="IPR017871">
    <property type="entry name" value="ABC_transporter-like_CS"/>
</dbReference>
<dbReference type="InterPro" id="IPR005893">
    <property type="entry name" value="PotA-like"/>
</dbReference>
<dbReference type="SUPFAM" id="SSF50331">
    <property type="entry name" value="MOP-like"/>
    <property type="match status" value="1"/>
</dbReference>